<name>A0A059AVZ0_EUCGR</name>
<dbReference type="GO" id="GO:0005634">
    <property type="term" value="C:nucleus"/>
    <property type="evidence" value="ECO:0000318"/>
    <property type="project" value="GO_Central"/>
</dbReference>
<gene>
    <name evidence="8" type="ORF">EUGRSUZ_H00748</name>
</gene>
<keyword evidence="4" id="KW-0804">Transcription</keyword>
<dbReference type="AlphaFoldDB" id="A0A059AVZ0"/>
<dbReference type="CDD" id="cd18919">
    <property type="entry name" value="bHLH_AtBPE_like"/>
    <property type="match status" value="1"/>
</dbReference>
<feature type="compositionally biased region" description="Polar residues" evidence="6">
    <location>
        <begin position="110"/>
        <end position="126"/>
    </location>
</feature>
<dbReference type="GO" id="GO:0003677">
    <property type="term" value="F:DNA binding"/>
    <property type="evidence" value="ECO:0007669"/>
    <property type="project" value="UniProtKB-KW"/>
</dbReference>
<sequence length="540" mass="58600">MENDFFMCGGALVPPPPPPLQCAEMNCFYNPSWEKSTVDHGVAKFDSALSAIGSSPAGSTSNSNLSNGSFVMRDLVGKLVGVGNSSELPPHSHHLFSAMPAKTDSHVGGDNSTGNSCYSTPVNSPPMTDRLFQDNHHLPKLGHAVMPMNSGLAEFSPDPGFADRAARYSCFGSRSFNGRSGQFSRKYGEIVNRSMPPMADEKLTRVSSGPSLKALESQMAAEQSKNSPPQDRGELSNSQEGSSLSEQIPSVEIGLRASNDAGLRKRKAVPKGKAKGSAGTLPSSNDAKVDEANENSDAKRCKPDESVGNENCSGKAEHDPKESTGTASEDKQTKTEEKDYIHVRARRGQATDSHSLAERVRREKISERMKILQDLVPGCNKAIGKAVMLDEIINYVQSLQHQVEFLSMKLASVNSGPDYKMDALMSKEMFRSNDPIQYPILPPDSSAASVLYGHHRHQKNSAVHNHITEGTTAQFSMDPLNEPHFPPLDGLNDHVLASFCGDDLQMLVQMGFGQDKLTDAPLDHQDYHGQNPVSHMKIEL</sequence>
<reference evidence="8" key="1">
    <citation type="submission" date="2013-07" db="EMBL/GenBank/DDBJ databases">
        <title>The genome of Eucalyptus grandis.</title>
        <authorList>
            <person name="Schmutz J."/>
            <person name="Hayes R."/>
            <person name="Myburg A."/>
            <person name="Tuskan G."/>
            <person name="Grattapaglia D."/>
            <person name="Rokhsar D.S."/>
        </authorList>
    </citation>
    <scope>NUCLEOTIDE SEQUENCE</scope>
    <source>
        <tissue evidence="8">Leaf extractions</tissue>
    </source>
</reference>
<evidence type="ECO:0000256" key="4">
    <source>
        <dbReference type="ARBA" id="ARBA00023163"/>
    </source>
</evidence>
<dbReference type="InterPro" id="IPR024097">
    <property type="entry name" value="bHLH_ZIP_TF"/>
</dbReference>
<dbReference type="InterPro" id="IPR011598">
    <property type="entry name" value="bHLH_dom"/>
</dbReference>
<evidence type="ECO:0000256" key="1">
    <source>
        <dbReference type="ARBA" id="ARBA00004123"/>
    </source>
</evidence>
<dbReference type="SUPFAM" id="SSF47459">
    <property type="entry name" value="HLH, helix-loop-helix DNA-binding domain"/>
    <property type="match status" value="1"/>
</dbReference>
<feature type="domain" description="BHLH" evidence="7">
    <location>
        <begin position="349"/>
        <end position="399"/>
    </location>
</feature>
<proteinExistence type="predicted"/>
<feature type="compositionally biased region" description="Polar residues" evidence="6">
    <location>
        <begin position="220"/>
        <end position="248"/>
    </location>
</feature>
<evidence type="ECO:0000256" key="3">
    <source>
        <dbReference type="ARBA" id="ARBA00023125"/>
    </source>
</evidence>
<keyword evidence="2" id="KW-0805">Transcription regulation</keyword>
<dbReference type="PANTHER" id="PTHR12565">
    <property type="entry name" value="STEROL REGULATORY ELEMENT-BINDING PROTEIN"/>
    <property type="match status" value="1"/>
</dbReference>
<feature type="region of interest" description="Disordered" evidence="6">
    <location>
        <begin position="101"/>
        <end position="133"/>
    </location>
</feature>
<dbReference type="FunFam" id="4.10.280.10:FF:000002">
    <property type="entry name" value="Basic helix-loop-helix transcription factor"/>
    <property type="match status" value="1"/>
</dbReference>
<dbReference type="InterPro" id="IPR036638">
    <property type="entry name" value="HLH_DNA-bd_sf"/>
</dbReference>
<evidence type="ECO:0000259" key="7">
    <source>
        <dbReference type="PROSITE" id="PS50888"/>
    </source>
</evidence>
<evidence type="ECO:0000256" key="2">
    <source>
        <dbReference type="ARBA" id="ARBA00023015"/>
    </source>
</evidence>
<dbReference type="GO" id="GO:0046983">
    <property type="term" value="F:protein dimerization activity"/>
    <property type="evidence" value="ECO:0007669"/>
    <property type="project" value="InterPro"/>
</dbReference>
<protein>
    <recommendedName>
        <fullName evidence="7">BHLH domain-containing protein</fullName>
    </recommendedName>
</protein>
<dbReference type="GO" id="GO:0003700">
    <property type="term" value="F:DNA-binding transcription factor activity"/>
    <property type="evidence" value="ECO:0000318"/>
    <property type="project" value="GO_Central"/>
</dbReference>
<feature type="compositionally biased region" description="Basic and acidic residues" evidence="6">
    <location>
        <begin position="287"/>
        <end position="305"/>
    </location>
</feature>
<keyword evidence="3" id="KW-0238">DNA-binding</keyword>
<dbReference type="STRING" id="71139.A0A059AVZ0"/>
<dbReference type="KEGG" id="egr:104456504"/>
<organism evidence="8">
    <name type="scientific">Eucalyptus grandis</name>
    <name type="common">Flooded gum</name>
    <dbReference type="NCBI Taxonomy" id="71139"/>
    <lineage>
        <taxon>Eukaryota</taxon>
        <taxon>Viridiplantae</taxon>
        <taxon>Streptophyta</taxon>
        <taxon>Embryophyta</taxon>
        <taxon>Tracheophyta</taxon>
        <taxon>Spermatophyta</taxon>
        <taxon>Magnoliopsida</taxon>
        <taxon>eudicotyledons</taxon>
        <taxon>Gunneridae</taxon>
        <taxon>Pentapetalae</taxon>
        <taxon>rosids</taxon>
        <taxon>malvids</taxon>
        <taxon>Myrtales</taxon>
        <taxon>Myrtaceae</taxon>
        <taxon>Myrtoideae</taxon>
        <taxon>Eucalypteae</taxon>
        <taxon>Eucalyptus</taxon>
    </lineage>
</organism>
<feature type="region of interest" description="Disordered" evidence="6">
    <location>
        <begin position="194"/>
        <end position="338"/>
    </location>
</feature>
<evidence type="ECO:0000313" key="8">
    <source>
        <dbReference type="EMBL" id="KCW58018.1"/>
    </source>
</evidence>
<feature type="compositionally biased region" description="Basic and acidic residues" evidence="6">
    <location>
        <begin position="315"/>
        <end position="338"/>
    </location>
</feature>
<dbReference type="FunCoup" id="A0A059AVZ0">
    <property type="interactions" value="143"/>
</dbReference>
<dbReference type="SMART" id="SM00353">
    <property type="entry name" value="HLH"/>
    <property type="match status" value="1"/>
</dbReference>
<dbReference type="InParanoid" id="A0A059AVZ0"/>
<dbReference type="eggNOG" id="ENOG502QRSF">
    <property type="taxonomic scope" value="Eukaryota"/>
</dbReference>
<dbReference type="EMBL" id="KK198760">
    <property type="protein sequence ID" value="KCW58018.1"/>
    <property type="molecule type" value="Genomic_DNA"/>
</dbReference>
<dbReference type="Pfam" id="PF00010">
    <property type="entry name" value="HLH"/>
    <property type="match status" value="1"/>
</dbReference>
<dbReference type="PANTHER" id="PTHR12565:SF444">
    <property type="entry name" value="TRANSCRIPTION FACTOR BHLH62-RELATED"/>
    <property type="match status" value="1"/>
</dbReference>
<dbReference type="Gramene" id="KCW58018">
    <property type="protein sequence ID" value="KCW58018"/>
    <property type="gene ID" value="EUGRSUZ_H00748"/>
</dbReference>
<feature type="compositionally biased region" description="Basic residues" evidence="6">
    <location>
        <begin position="264"/>
        <end position="274"/>
    </location>
</feature>
<evidence type="ECO:0000256" key="6">
    <source>
        <dbReference type="SAM" id="MobiDB-lite"/>
    </source>
</evidence>
<dbReference type="PROSITE" id="PS50888">
    <property type="entry name" value="BHLH"/>
    <property type="match status" value="1"/>
</dbReference>
<keyword evidence="5" id="KW-0539">Nucleus</keyword>
<dbReference type="Gene3D" id="4.10.280.10">
    <property type="entry name" value="Helix-loop-helix DNA-binding domain"/>
    <property type="match status" value="1"/>
</dbReference>
<dbReference type="OrthoDB" id="1095591at2759"/>
<accession>A0A059AVZ0</accession>
<comment type="subcellular location">
    <subcellularLocation>
        <location evidence="1">Nucleus</location>
    </subcellularLocation>
</comment>
<evidence type="ECO:0000256" key="5">
    <source>
        <dbReference type="ARBA" id="ARBA00023242"/>
    </source>
</evidence>